<sequence>MRHFDELISYSEAIDLPLQGRKFTWYRAGGDSMSRLDRILISEVWLSSWSDSSQWGLDRDMPDHCPPPLKEMVRDWGPKPFRMLKCWKELLDGYSEMVKDLWTSSKFEWLLVGANPRYASTWEPVIEKENGGLGIKNIKTFNLTLLGKWMRIMWAERENLWYQILKTKYGQENRRIKSSGRNTSRWLKDIEEVGNLGG</sequence>
<proteinExistence type="predicted"/>
<dbReference type="SUPFAM" id="SSF56219">
    <property type="entry name" value="DNase I-like"/>
    <property type="match status" value="1"/>
</dbReference>
<reference evidence="1 2" key="1">
    <citation type="submission" date="2023-01" db="EMBL/GenBank/DDBJ databases">
        <authorList>
            <person name="Kreplak J."/>
        </authorList>
    </citation>
    <scope>NUCLEOTIDE SEQUENCE [LARGE SCALE GENOMIC DNA]</scope>
</reference>
<dbReference type="AlphaFoldDB" id="A0AAV1AV01"/>
<dbReference type="PANTHER" id="PTHR33710:SF64">
    <property type="entry name" value="ENDONUCLEASE_EXONUCLEASE_PHOSPHATASE DOMAIN-CONTAINING PROTEIN"/>
    <property type="match status" value="1"/>
</dbReference>
<protein>
    <submittedName>
        <fullName evidence="1">Uncharacterized protein</fullName>
    </submittedName>
</protein>
<accession>A0AAV1AV01</accession>
<keyword evidence="2" id="KW-1185">Reference proteome</keyword>
<evidence type="ECO:0000313" key="2">
    <source>
        <dbReference type="Proteomes" id="UP001157006"/>
    </source>
</evidence>
<organism evidence="1 2">
    <name type="scientific">Vicia faba</name>
    <name type="common">Broad bean</name>
    <name type="synonym">Faba vulgaris</name>
    <dbReference type="NCBI Taxonomy" id="3906"/>
    <lineage>
        <taxon>Eukaryota</taxon>
        <taxon>Viridiplantae</taxon>
        <taxon>Streptophyta</taxon>
        <taxon>Embryophyta</taxon>
        <taxon>Tracheophyta</taxon>
        <taxon>Spermatophyta</taxon>
        <taxon>Magnoliopsida</taxon>
        <taxon>eudicotyledons</taxon>
        <taxon>Gunneridae</taxon>
        <taxon>Pentapetalae</taxon>
        <taxon>rosids</taxon>
        <taxon>fabids</taxon>
        <taxon>Fabales</taxon>
        <taxon>Fabaceae</taxon>
        <taxon>Papilionoideae</taxon>
        <taxon>50 kb inversion clade</taxon>
        <taxon>NPAAA clade</taxon>
        <taxon>Hologalegina</taxon>
        <taxon>IRL clade</taxon>
        <taxon>Fabeae</taxon>
        <taxon>Vicia</taxon>
    </lineage>
</organism>
<dbReference type="InterPro" id="IPR036691">
    <property type="entry name" value="Endo/exonu/phosph_ase_sf"/>
</dbReference>
<dbReference type="PANTHER" id="PTHR33710">
    <property type="entry name" value="BNAC02G09200D PROTEIN"/>
    <property type="match status" value="1"/>
</dbReference>
<dbReference type="Proteomes" id="UP001157006">
    <property type="component" value="Chromosome 5"/>
</dbReference>
<dbReference type="EMBL" id="OX451740">
    <property type="protein sequence ID" value="CAI8614309.1"/>
    <property type="molecule type" value="Genomic_DNA"/>
</dbReference>
<gene>
    <name evidence="1" type="ORF">VFH_V123800</name>
</gene>
<name>A0AAV1AV01_VICFA</name>
<dbReference type="Gene3D" id="3.60.10.10">
    <property type="entry name" value="Endonuclease/exonuclease/phosphatase"/>
    <property type="match status" value="1"/>
</dbReference>
<evidence type="ECO:0000313" key="1">
    <source>
        <dbReference type="EMBL" id="CAI8614309.1"/>
    </source>
</evidence>